<reference evidence="1" key="1">
    <citation type="submission" date="2013-07" db="EMBL/GenBank/DDBJ databases">
        <title>The genome of an arbuscular mycorrhizal fungus provides insights into the evolution of the oldest plant symbiosis.</title>
        <authorList>
            <consortium name="DOE Joint Genome Institute"/>
            <person name="Tisserant E."/>
            <person name="Malbreil M."/>
            <person name="Kuo A."/>
            <person name="Kohler A."/>
            <person name="Symeonidi A."/>
            <person name="Balestrini R."/>
            <person name="Charron P."/>
            <person name="Duensing N."/>
            <person name="Frei-dit-Frey N."/>
            <person name="Gianinazzi-Pearson V."/>
            <person name="Gilbert B."/>
            <person name="Handa Y."/>
            <person name="Hijri M."/>
            <person name="Kaul R."/>
            <person name="Kawaguchi M."/>
            <person name="Krajinski F."/>
            <person name="Lammers P."/>
            <person name="Lapierre D."/>
            <person name="Masclaux F.G."/>
            <person name="Murat C."/>
            <person name="Morin E."/>
            <person name="Ndikumana S."/>
            <person name="Pagni M."/>
            <person name="Petitpierre D."/>
            <person name="Requena N."/>
            <person name="Rosikiewicz P."/>
            <person name="Riley R."/>
            <person name="Saito K."/>
            <person name="San Clemente H."/>
            <person name="Shapiro H."/>
            <person name="van Tuinen D."/>
            <person name="Becard G."/>
            <person name="Bonfante P."/>
            <person name="Paszkowski U."/>
            <person name="Shachar-Hill Y."/>
            <person name="Young J.P."/>
            <person name="Sanders I.R."/>
            <person name="Henrissat B."/>
            <person name="Rensing S.A."/>
            <person name="Grigoriev I.V."/>
            <person name="Corradi N."/>
            <person name="Roux C."/>
            <person name="Martin F."/>
        </authorList>
    </citation>
    <scope>NUCLEOTIDE SEQUENCE</scope>
    <source>
        <strain evidence="1">DAOM 197198</strain>
    </source>
</reference>
<gene>
    <name evidence="1" type="ORF">GLOINDRAFT_91712</name>
</gene>
<accession>U9V1K5</accession>
<sequence length="100" mass="11943">MEWIVKNDVENLQETDSLNDSDIEINFDCLPEADLLREFFKEFDKIGDEDTSDEEIQLISDKEGVNALKTFINYFDLRIFRKYLRIIRVKEFNKALLIVF</sequence>
<evidence type="ECO:0000313" key="1">
    <source>
        <dbReference type="EMBL" id="ESA21771.1"/>
    </source>
</evidence>
<proteinExistence type="predicted"/>
<protein>
    <submittedName>
        <fullName evidence="1">Uncharacterized protein</fullName>
    </submittedName>
</protein>
<name>U9V1K5_RHIID</name>
<dbReference type="HOGENOM" id="CLU_2307485_0_0_1"/>
<organism evidence="1">
    <name type="scientific">Rhizophagus irregularis (strain DAOM 181602 / DAOM 197198 / MUCL 43194)</name>
    <name type="common">Arbuscular mycorrhizal fungus</name>
    <name type="synonym">Glomus intraradices</name>
    <dbReference type="NCBI Taxonomy" id="747089"/>
    <lineage>
        <taxon>Eukaryota</taxon>
        <taxon>Fungi</taxon>
        <taxon>Fungi incertae sedis</taxon>
        <taxon>Mucoromycota</taxon>
        <taxon>Glomeromycotina</taxon>
        <taxon>Glomeromycetes</taxon>
        <taxon>Glomerales</taxon>
        <taxon>Glomeraceae</taxon>
        <taxon>Rhizophagus</taxon>
    </lineage>
</organism>
<dbReference type="AlphaFoldDB" id="U9V1K5"/>
<dbReference type="EMBL" id="KI276158">
    <property type="protein sequence ID" value="ESA21771.1"/>
    <property type="molecule type" value="Genomic_DNA"/>
</dbReference>